<feature type="chain" id="PRO_5021400034" description="Lipoprotein with Yx(FWY)xxD motif" evidence="1">
    <location>
        <begin position="26"/>
        <end position="126"/>
    </location>
</feature>
<protein>
    <recommendedName>
        <fullName evidence="4">Lipoprotein with Yx(FWY)xxD motif</fullName>
    </recommendedName>
</protein>
<proteinExistence type="predicted"/>
<dbReference type="PANTHER" id="PTHR39335:SF1">
    <property type="entry name" value="BLL4220 PROTEIN"/>
    <property type="match status" value="1"/>
</dbReference>
<dbReference type="AlphaFoldDB" id="A0A4Y6RFY7"/>
<dbReference type="KEGG" id="jas:FJQ89_12930"/>
<feature type="signal peptide" evidence="1">
    <location>
        <begin position="1"/>
        <end position="25"/>
    </location>
</feature>
<evidence type="ECO:0008006" key="4">
    <source>
        <dbReference type="Google" id="ProtNLM"/>
    </source>
</evidence>
<dbReference type="GO" id="GO:0043448">
    <property type="term" value="P:alkane catabolic process"/>
    <property type="evidence" value="ECO:0007669"/>
    <property type="project" value="TreeGrafter"/>
</dbReference>
<gene>
    <name evidence="2" type="ORF">FJQ89_12930</name>
</gene>
<dbReference type="PANTHER" id="PTHR39335">
    <property type="entry name" value="BLL4220 PROTEIN"/>
    <property type="match status" value="1"/>
</dbReference>
<keyword evidence="3" id="KW-1185">Reference proteome</keyword>
<accession>A0A4Y6RFY7</accession>
<evidence type="ECO:0000256" key="1">
    <source>
        <dbReference type="SAM" id="SignalP"/>
    </source>
</evidence>
<dbReference type="EMBL" id="CP041185">
    <property type="protein sequence ID" value="QDG71225.1"/>
    <property type="molecule type" value="Genomic_DNA"/>
</dbReference>
<organism evidence="2 3">
    <name type="scientific">Janthinobacterium tructae</name>
    <dbReference type="NCBI Taxonomy" id="2590869"/>
    <lineage>
        <taxon>Bacteria</taxon>
        <taxon>Pseudomonadati</taxon>
        <taxon>Pseudomonadota</taxon>
        <taxon>Betaproteobacteria</taxon>
        <taxon>Burkholderiales</taxon>
        <taxon>Oxalobacteraceae</taxon>
        <taxon>Janthinobacterium</taxon>
    </lineage>
</organism>
<dbReference type="OrthoDB" id="9800666at2"/>
<name>A0A4Y6RFY7_9BURK</name>
<evidence type="ECO:0000313" key="2">
    <source>
        <dbReference type="EMBL" id="QDG71225.1"/>
    </source>
</evidence>
<dbReference type="InterPro" id="IPR005297">
    <property type="entry name" value="Lipoprotein_repeat"/>
</dbReference>
<evidence type="ECO:0000313" key="3">
    <source>
        <dbReference type="Proteomes" id="UP000316665"/>
    </source>
</evidence>
<dbReference type="RefSeq" id="WP_141170464.1">
    <property type="nucleotide sequence ID" value="NZ_CP041185.1"/>
</dbReference>
<dbReference type="Pfam" id="PF03640">
    <property type="entry name" value="Lipoprotein_15"/>
    <property type="match status" value="2"/>
</dbReference>
<dbReference type="Proteomes" id="UP000316665">
    <property type="component" value="Chromosome"/>
</dbReference>
<reference evidence="2 3" key="1">
    <citation type="submission" date="2019-06" db="EMBL/GenBank/DDBJ databases">
        <title>Complete genome sequence of Janthinobacterium sp. SNU WT3 isolated from diseased rainbow trout.</title>
        <authorList>
            <person name="Oh W.T."/>
            <person name="Park S.C."/>
        </authorList>
    </citation>
    <scope>NUCLEOTIDE SEQUENCE [LARGE SCALE GENOMIC DNA]</scope>
    <source>
        <strain evidence="2 3">SNU WT3</strain>
    </source>
</reference>
<sequence>MRFTTFAATALTALLSAWSAPLAFAADVMPANGMLVNATGMTVYVFDKDVADSGKSACSGGCLVAWPAVIATDAAPAAPYGSIQREDNGAMQLTYKGKPLYLYKEDKKPGDVAGDNFKNVWHVVKP</sequence>
<keyword evidence="1" id="KW-0732">Signal</keyword>